<dbReference type="PANTHER" id="PTHR43629:SF2">
    <property type="entry name" value="RHODANESE-LIKE_PPIC DOMAIN-CONTAINING PROTEIN 12, CHLOROPLASTIC"/>
    <property type="match status" value="1"/>
</dbReference>
<keyword evidence="6" id="KW-0732">Signal</keyword>
<keyword evidence="3" id="KW-0963">Cytoplasm</keyword>
<dbReference type="PROSITE" id="PS01096">
    <property type="entry name" value="PPIC_PPIASE_1"/>
    <property type="match status" value="1"/>
</dbReference>
<dbReference type="EC" id="5.2.1.8" evidence="6"/>
<feature type="chain" id="PRO_5009028415" description="Peptidyl-prolyl cis-trans isomerase" evidence="6">
    <location>
        <begin position="25"/>
        <end position="173"/>
    </location>
</feature>
<comment type="similarity">
    <text evidence="2">Belongs to the PpiC/parvulin rotamase family.</text>
</comment>
<dbReference type="Pfam" id="PF00639">
    <property type="entry name" value="Rotamase"/>
    <property type="match status" value="1"/>
</dbReference>
<dbReference type="GO" id="GO:0003755">
    <property type="term" value="F:peptidyl-prolyl cis-trans isomerase activity"/>
    <property type="evidence" value="ECO:0007669"/>
    <property type="project" value="UniProtKB-UniRule"/>
</dbReference>
<accession>A0A1E7F285</accession>
<dbReference type="SUPFAM" id="SSF54534">
    <property type="entry name" value="FKBP-like"/>
    <property type="match status" value="1"/>
</dbReference>
<feature type="signal peptide" evidence="6">
    <location>
        <begin position="1"/>
        <end position="24"/>
    </location>
</feature>
<dbReference type="InterPro" id="IPR023058">
    <property type="entry name" value="PPIase_PpiC_CS"/>
</dbReference>
<dbReference type="InterPro" id="IPR046357">
    <property type="entry name" value="PPIase_dom_sf"/>
</dbReference>
<reference evidence="8 9" key="1">
    <citation type="submission" date="2016-09" db="EMBL/GenBank/DDBJ databases">
        <title>Extensive genetic diversity and differential bi-allelic expression allows diatom success in the polar Southern Ocean.</title>
        <authorList>
            <consortium name="DOE Joint Genome Institute"/>
            <person name="Mock T."/>
            <person name="Otillar R.P."/>
            <person name="Strauss J."/>
            <person name="Dupont C."/>
            <person name="Frickenhaus S."/>
            <person name="Maumus F."/>
            <person name="Mcmullan M."/>
            <person name="Sanges R."/>
            <person name="Schmutz J."/>
            <person name="Toseland A."/>
            <person name="Valas R."/>
            <person name="Veluchamy A."/>
            <person name="Ward B.J."/>
            <person name="Allen A."/>
            <person name="Barry K."/>
            <person name="Falciatore A."/>
            <person name="Ferrante M."/>
            <person name="Fortunato A.E."/>
            <person name="Gloeckner G."/>
            <person name="Gruber A."/>
            <person name="Hipkin R."/>
            <person name="Janech M."/>
            <person name="Kroth P."/>
            <person name="Leese F."/>
            <person name="Lindquist E."/>
            <person name="Lyon B.R."/>
            <person name="Martin J."/>
            <person name="Mayer C."/>
            <person name="Parker M."/>
            <person name="Quesneville H."/>
            <person name="Raymond J."/>
            <person name="Uhlig C."/>
            <person name="Valentin K.U."/>
            <person name="Worden A.Z."/>
            <person name="Armbrust E.V."/>
            <person name="Bowler C."/>
            <person name="Green B."/>
            <person name="Moulton V."/>
            <person name="Van Oosterhout C."/>
            <person name="Grigoriev I."/>
        </authorList>
    </citation>
    <scope>NUCLEOTIDE SEQUENCE [LARGE SCALE GENOMIC DNA]</scope>
    <source>
        <strain evidence="8 9">CCMP1102</strain>
    </source>
</reference>
<evidence type="ECO:0000313" key="9">
    <source>
        <dbReference type="Proteomes" id="UP000095751"/>
    </source>
</evidence>
<evidence type="ECO:0000256" key="3">
    <source>
        <dbReference type="ARBA" id="ARBA00022490"/>
    </source>
</evidence>
<dbReference type="PANTHER" id="PTHR43629">
    <property type="entry name" value="PEPTIDYL-PROLYL CIS-TRANS ISOMERASE"/>
    <property type="match status" value="1"/>
</dbReference>
<dbReference type="InParanoid" id="A0A1E7F285"/>
<keyword evidence="5 6" id="KW-0413">Isomerase</keyword>
<evidence type="ECO:0000256" key="2">
    <source>
        <dbReference type="ARBA" id="ARBA00007656"/>
    </source>
</evidence>
<gene>
    <name evidence="8" type="ORF">FRACYDRAFT_270558</name>
</gene>
<dbReference type="Gene3D" id="3.10.50.40">
    <property type="match status" value="1"/>
</dbReference>
<protein>
    <recommendedName>
        <fullName evidence="6">Peptidyl-prolyl cis-trans isomerase</fullName>
        <ecNumber evidence="6">5.2.1.8</ecNumber>
    </recommendedName>
</protein>
<feature type="domain" description="PpiC" evidence="7">
    <location>
        <begin position="66"/>
        <end position="159"/>
    </location>
</feature>
<dbReference type="Proteomes" id="UP000095751">
    <property type="component" value="Unassembled WGS sequence"/>
</dbReference>
<name>A0A1E7F285_9STRA</name>
<comment type="function">
    <text evidence="4">PPIases accelerate the folding of proteins. It prefers amino acid residues with hydrophobic side chains like leucine and phenylalanine in the P1 position of the peptides substrates.</text>
</comment>
<comment type="subcellular location">
    <subcellularLocation>
        <location evidence="1">Cytoplasm</location>
    </subcellularLocation>
</comment>
<dbReference type="InterPro" id="IPR000297">
    <property type="entry name" value="PPIase_PpiC"/>
</dbReference>
<sequence length="173" mass="18735">MMTMMNGLVYGMLVLMLSAPFAASFTTITHRSASTIAFTTSTSTALDMGAFDFITNAFANDEKFDDRRARASHILVSTEDECLDIKSKIDGNVISFSKAAEASSKCPSKSKGGSLGEFEPGQMVVEFDDIVFDPSKAAIGDVVGPVKTQFGYHLIRVDKRFENQDKTDGMGAF</sequence>
<proteinExistence type="inferred from homology"/>
<dbReference type="PROSITE" id="PS50198">
    <property type="entry name" value="PPIC_PPIASE_2"/>
    <property type="match status" value="1"/>
</dbReference>
<evidence type="ECO:0000256" key="6">
    <source>
        <dbReference type="RuleBase" id="RU363014"/>
    </source>
</evidence>
<evidence type="ECO:0000313" key="8">
    <source>
        <dbReference type="EMBL" id="OEU12237.1"/>
    </source>
</evidence>
<keyword evidence="5 6" id="KW-0697">Rotamase</keyword>
<dbReference type="KEGG" id="fcy:FRACYDRAFT_270558"/>
<dbReference type="InterPro" id="IPR052204">
    <property type="entry name" value="PpiC/parvulin_rotamase"/>
</dbReference>
<organism evidence="8 9">
    <name type="scientific">Fragilariopsis cylindrus CCMP1102</name>
    <dbReference type="NCBI Taxonomy" id="635003"/>
    <lineage>
        <taxon>Eukaryota</taxon>
        <taxon>Sar</taxon>
        <taxon>Stramenopiles</taxon>
        <taxon>Ochrophyta</taxon>
        <taxon>Bacillariophyta</taxon>
        <taxon>Bacillariophyceae</taxon>
        <taxon>Bacillariophycidae</taxon>
        <taxon>Bacillariales</taxon>
        <taxon>Bacillariaceae</taxon>
        <taxon>Fragilariopsis</taxon>
    </lineage>
</organism>
<comment type="catalytic activity">
    <reaction evidence="6">
        <text>[protein]-peptidylproline (omega=180) = [protein]-peptidylproline (omega=0)</text>
        <dbReference type="Rhea" id="RHEA:16237"/>
        <dbReference type="Rhea" id="RHEA-COMP:10747"/>
        <dbReference type="Rhea" id="RHEA-COMP:10748"/>
        <dbReference type="ChEBI" id="CHEBI:83833"/>
        <dbReference type="ChEBI" id="CHEBI:83834"/>
        <dbReference type="EC" id="5.2.1.8"/>
    </reaction>
</comment>
<evidence type="ECO:0000256" key="4">
    <source>
        <dbReference type="ARBA" id="ARBA00046231"/>
    </source>
</evidence>
<evidence type="ECO:0000256" key="1">
    <source>
        <dbReference type="ARBA" id="ARBA00004496"/>
    </source>
</evidence>
<dbReference type="EMBL" id="KV784365">
    <property type="protein sequence ID" value="OEU12237.1"/>
    <property type="molecule type" value="Genomic_DNA"/>
</dbReference>
<evidence type="ECO:0000256" key="5">
    <source>
        <dbReference type="PROSITE-ProRule" id="PRU00278"/>
    </source>
</evidence>
<dbReference type="AlphaFoldDB" id="A0A1E7F285"/>
<dbReference type="GO" id="GO:0005737">
    <property type="term" value="C:cytoplasm"/>
    <property type="evidence" value="ECO:0007669"/>
    <property type="project" value="UniProtKB-SubCell"/>
</dbReference>
<evidence type="ECO:0000259" key="7">
    <source>
        <dbReference type="PROSITE" id="PS50198"/>
    </source>
</evidence>
<keyword evidence="9" id="KW-1185">Reference proteome</keyword>
<dbReference type="OrthoDB" id="1911748at2759"/>